<comment type="caution">
    <text evidence="1">The sequence shown here is derived from an EMBL/GenBank/DDBJ whole genome shotgun (WGS) entry which is preliminary data.</text>
</comment>
<sequence length="41" mass="4404">MVELWDFGWELVSEMSLVGLVKGGLLGGGARLELLETNNGL</sequence>
<evidence type="ECO:0000313" key="2">
    <source>
        <dbReference type="Proteomes" id="UP000265520"/>
    </source>
</evidence>
<dbReference type="AlphaFoldDB" id="A0A392VRB1"/>
<evidence type="ECO:0000313" key="1">
    <source>
        <dbReference type="EMBL" id="MCI90447.1"/>
    </source>
</evidence>
<dbReference type="Proteomes" id="UP000265520">
    <property type="component" value="Unassembled WGS sequence"/>
</dbReference>
<proteinExistence type="predicted"/>
<dbReference type="EMBL" id="LXQA011244990">
    <property type="protein sequence ID" value="MCI90447.1"/>
    <property type="molecule type" value="Genomic_DNA"/>
</dbReference>
<feature type="non-terminal residue" evidence="1">
    <location>
        <position position="41"/>
    </location>
</feature>
<reference evidence="1 2" key="1">
    <citation type="journal article" date="2018" name="Front. Plant Sci.">
        <title>Red Clover (Trifolium pratense) and Zigzag Clover (T. medium) - A Picture of Genomic Similarities and Differences.</title>
        <authorList>
            <person name="Dluhosova J."/>
            <person name="Istvanek J."/>
            <person name="Nedelnik J."/>
            <person name="Repkova J."/>
        </authorList>
    </citation>
    <scope>NUCLEOTIDE SEQUENCE [LARGE SCALE GENOMIC DNA]</scope>
    <source>
        <strain evidence="2">cv. 10/8</strain>
        <tissue evidence="1">Leaf</tissue>
    </source>
</reference>
<accession>A0A392VRB1</accession>
<protein>
    <submittedName>
        <fullName evidence="1">Uncharacterized protein</fullName>
    </submittedName>
</protein>
<organism evidence="1 2">
    <name type="scientific">Trifolium medium</name>
    <dbReference type="NCBI Taxonomy" id="97028"/>
    <lineage>
        <taxon>Eukaryota</taxon>
        <taxon>Viridiplantae</taxon>
        <taxon>Streptophyta</taxon>
        <taxon>Embryophyta</taxon>
        <taxon>Tracheophyta</taxon>
        <taxon>Spermatophyta</taxon>
        <taxon>Magnoliopsida</taxon>
        <taxon>eudicotyledons</taxon>
        <taxon>Gunneridae</taxon>
        <taxon>Pentapetalae</taxon>
        <taxon>rosids</taxon>
        <taxon>fabids</taxon>
        <taxon>Fabales</taxon>
        <taxon>Fabaceae</taxon>
        <taxon>Papilionoideae</taxon>
        <taxon>50 kb inversion clade</taxon>
        <taxon>NPAAA clade</taxon>
        <taxon>Hologalegina</taxon>
        <taxon>IRL clade</taxon>
        <taxon>Trifolieae</taxon>
        <taxon>Trifolium</taxon>
    </lineage>
</organism>
<name>A0A392VRB1_9FABA</name>
<keyword evidence="2" id="KW-1185">Reference proteome</keyword>